<accession>A0ABS7F1D1</accession>
<dbReference type="RefSeq" id="WP_220117191.1">
    <property type="nucleotide sequence ID" value="NZ_JAHZUY010000015.1"/>
</dbReference>
<dbReference type="PANTHER" id="PTHR11091:SF0">
    <property type="entry name" value="MALATE DEHYDROGENASE"/>
    <property type="match status" value="1"/>
</dbReference>
<dbReference type="InterPro" id="IPR003767">
    <property type="entry name" value="Malate/L-lactate_DH-like"/>
</dbReference>
<protein>
    <submittedName>
        <fullName evidence="3">Ldh family oxidoreductase</fullName>
    </submittedName>
</protein>
<evidence type="ECO:0000256" key="2">
    <source>
        <dbReference type="ARBA" id="ARBA00023002"/>
    </source>
</evidence>
<proteinExistence type="inferred from homology"/>
<dbReference type="PANTHER" id="PTHR11091">
    <property type="entry name" value="OXIDOREDUCTASE-RELATED"/>
    <property type="match status" value="1"/>
</dbReference>
<reference evidence="3 4" key="1">
    <citation type="submission" date="2021-08" db="EMBL/GenBank/DDBJ databases">
        <title>Caldovatus sediminis gen. nov., sp. nov., a moderately thermophilic bacterium isolated from a hot spring.</title>
        <authorList>
            <person name="Hu C.-J."/>
            <person name="Li W.-J."/>
            <person name="Xian W.-D."/>
        </authorList>
    </citation>
    <scope>NUCLEOTIDE SEQUENCE [LARGE SCALE GENOMIC DNA]</scope>
    <source>
        <strain evidence="3 4">SYSU G05006</strain>
    </source>
</reference>
<sequence>MPTVPADRLREIARALLVGAGVPEEEAATVARFCIGANLAGHDSHGIIQIPDYIARIRRGHIVPGAPWEIVRESATTTVVDGHWGFGYVVTERAMRHTIEKARKADVAAATVFRQGHIGRLAAYPLMAAEAGMIGLIAADSGRSPKAVAPFGGREARLGTNPIAIAVPSDLDGPLFIDMATSAVAVGKVKLAEARGQEIPRGWVVDSDGQLTTDPGRLAGGALLPLGGPGEGYKGYGLAVMVEILCGLLTGLGFGVEPSGRHNDGCFLAVFRVDAFRPLAEFRAEVAAFARYLKATPPAAGSEGVLYPGEIEHRRERERAANGIAIEDATWNRLRALAEEFGLADRLGFAAA</sequence>
<comment type="similarity">
    <text evidence="1">Belongs to the LDH2/MDH2 oxidoreductase family.</text>
</comment>
<comment type="caution">
    <text evidence="3">The sequence shown here is derived from an EMBL/GenBank/DDBJ whole genome shotgun (WGS) entry which is preliminary data.</text>
</comment>
<dbReference type="EMBL" id="JAHZUY010000015">
    <property type="protein sequence ID" value="MBW8269431.1"/>
    <property type="molecule type" value="Genomic_DNA"/>
</dbReference>
<dbReference type="SUPFAM" id="SSF89733">
    <property type="entry name" value="L-sulfolactate dehydrogenase-like"/>
    <property type="match status" value="1"/>
</dbReference>
<gene>
    <name evidence="3" type="ORF">K1J50_08010</name>
</gene>
<dbReference type="Proteomes" id="UP001519924">
    <property type="component" value="Unassembled WGS sequence"/>
</dbReference>
<name>A0ABS7F1D1_9PROT</name>
<dbReference type="InterPro" id="IPR043143">
    <property type="entry name" value="Mal/L-sulf/L-lact_DH-like_NADP"/>
</dbReference>
<dbReference type="Gene3D" id="1.10.1530.10">
    <property type="match status" value="1"/>
</dbReference>
<keyword evidence="2" id="KW-0560">Oxidoreductase</keyword>
<organism evidence="3 4">
    <name type="scientific">Caldovatus aquaticus</name>
    <dbReference type="NCBI Taxonomy" id="2865671"/>
    <lineage>
        <taxon>Bacteria</taxon>
        <taxon>Pseudomonadati</taxon>
        <taxon>Pseudomonadota</taxon>
        <taxon>Alphaproteobacteria</taxon>
        <taxon>Acetobacterales</taxon>
        <taxon>Roseomonadaceae</taxon>
        <taxon>Caldovatus</taxon>
    </lineage>
</organism>
<evidence type="ECO:0000256" key="1">
    <source>
        <dbReference type="ARBA" id="ARBA00006056"/>
    </source>
</evidence>
<dbReference type="InterPro" id="IPR043144">
    <property type="entry name" value="Mal/L-sulf/L-lact_DH-like_ah"/>
</dbReference>
<dbReference type="Pfam" id="PF02615">
    <property type="entry name" value="Ldh_2"/>
    <property type="match status" value="1"/>
</dbReference>
<dbReference type="InterPro" id="IPR036111">
    <property type="entry name" value="Mal/L-sulfo/L-lacto_DH-like_sf"/>
</dbReference>
<dbReference type="Gene3D" id="3.30.1370.60">
    <property type="entry name" value="Hypothetical oxidoreductase yiak, domain 2"/>
    <property type="match status" value="1"/>
</dbReference>
<evidence type="ECO:0000313" key="4">
    <source>
        <dbReference type="Proteomes" id="UP001519924"/>
    </source>
</evidence>
<keyword evidence="4" id="KW-1185">Reference proteome</keyword>
<evidence type="ECO:0000313" key="3">
    <source>
        <dbReference type="EMBL" id="MBW8269431.1"/>
    </source>
</evidence>